<proteinExistence type="inferred from homology"/>
<feature type="signal peptide" evidence="6">
    <location>
        <begin position="1"/>
        <end position="24"/>
    </location>
</feature>
<dbReference type="InterPro" id="IPR011990">
    <property type="entry name" value="TPR-like_helical_dom_sf"/>
</dbReference>
<comment type="caution">
    <text evidence="9">The sequence shown here is derived from an EMBL/GenBank/DDBJ whole genome shotgun (WGS) entry which is preliminary data.</text>
</comment>
<dbReference type="Proteomes" id="UP001141933">
    <property type="component" value="Unassembled WGS sequence"/>
</dbReference>
<dbReference type="InterPro" id="IPR012944">
    <property type="entry name" value="SusD_RagB_dom"/>
</dbReference>
<dbReference type="RefSeq" id="WP_269877669.1">
    <property type="nucleotide sequence ID" value="NZ_JAPZVM010000004.1"/>
</dbReference>
<comment type="subcellular location">
    <subcellularLocation>
        <location evidence="1">Cell outer membrane</location>
    </subcellularLocation>
</comment>
<evidence type="ECO:0000256" key="4">
    <source>
        <dbReference type="ARBA" id="ARBA00023136"/>
    </source>
</evidence>
<feature type="chain" id="PRO_5046036112" evidence="6">
    <location>
        <begin position="25"/>
        <end position="503"/>
    </location>
</feature>
<evidence type="ECO:0000313" key="10">
    <source>
        <dbReference type="Proteomes" id="UP001141933"/>
    </source>
</evidence>
<organism evidence="9 10">
    <name type="scientific">Phocaeicola acetigenes</name>
    <dbReference type="NCBI Taxonomy" id="3016083"/>
    <lineage>
        <taxon>Bacteria</taxon>
        <taxon>Pseudomonadati</taxon>
        <taxon>Bacteroidota</taxon>
        <taxon>Bacteroidia</taxon>
        <taxon>Bacteroidales</taxon>
        <taxon>Bacteroidaceae</taxon>
        <taxon>Phocaeicola</taxon>
    </lineage>
</organism>
<dbReference type="Pfam" id="PF07980">
    <property type="entry name" value="SusD_RagB"/>
    <property type="match status" value="1"/>
</dbReference>
<dbReference type="Gene3D" id="1.25.40.390">
    <property type="match status" value="1"/>
</dbReference>
<evidence type="ECO:0000256" key="3">
    <source>
        <dbReference type="ARBA" id="ARBA00022729"/>
    </source>
</evidence>
<keyword evidence="3 6" id="KW-0732">Signal</keyword>
<keyword evidence="4" id="KW-0472">Membrane</keyword>
<name>A0ABT4PHE4_9BACT</name>
<protein>
    <submittedName>
        <fullName evidence="9">RagB/SusD family nutrient uptake outer membrane protein</fullName>
    </submittedName>
</protein>
<reference evidence="9" key="1">
    <citation type="submission" date="2022-12" db="EMBL/GenBank/DDBJ databases">
        <title>Phocaeicola acetigenes sp. nov., isolated feces from a healthy human.</title>
        <authorList>
            <person name="Do H."/>
            <person name="Ha Y.B."/>
            <person name="Kim J.-S."/>
            <person name="Suh M.K."/>
            <person name="Kim H.S."/>
            <person name="Lee J.-S."/>
        </authorList>
    </citation>
    <scope>NUCLEOTIDE SEQUENCE</scope>
    <source>
        <strain evidence="9">KGMB11183</strain>
    </source>
</reference>
<dbReference type="EMBL" id="JAPZVM010000004">
    <property type="protein sequence ID" value="MCZ8372463.1"/>
    <property type="molecule type" value="Genomic_DNA"/>
</dbReference>
<dbReference type="SUPFAM" id="SSF48452">
    <property type="entry name" value="TPR-like"/>
    <property type="match status" value="1"/>
</dbReference>
<accession>A0ABT4PHE4</accession>
<evidence type="ECO:0000259" key="7">
    <source>
        <dbReference type="Pfam" id="PF07980"/>
    </source>
</evidence>
<evidence type="ECO:0000256" key="2">
    <source>
        <dbReference type="ARBA" id="ARBA00006275"/>
    </source>
</evidence>
<comment type="similarity">
    <text evidence="2">Belongs to the SusD family.</text>
</comment>
<feature type="domain" description="SusD-like N-terminal" evidence="8">
    <location>
        <begin position="83"/>
        <end position="213"/>
    </location>
</feature>
<dbReference type="Pfam" id="PF14322">
    <property type="entry name" value="SusD-like_3"/>
    <property type="match status" value="1"/>
</dbReference>
<evidence type="ECO:0000256" key="1">
    <source>
        <dbReference type="ARBA" id="ARBA00004442"/>
    </source>
</evidence>
<keyword evidence="5" id="KW-0998">Cell outer membrane</keyword>
<dbReference type="InterPro" id="IPR033985">
    <property type="entry name" value="SusD-like_N"/>
</dbReference>
<evidence type="ECO:0000256" key="5">
    <source>
        <dbReference type="ARBA" id="ARBA00023237"/>
    </source>
</evidence>
<evidence type="ECO:0000256" key="6">
    <source>
        <dbReference type="SAM" id="SignalP"/>
    </source>
</evidence>
<keyword evidence="10" id="KW-1185">Reference proteome</keyword>
<feature type="domain" description="RagB/SusD" evidence="7">
    <location>
        <begin position="349"/>
        <end position="468"/>
    </location>
</feature>
<evidence type="ECO:0000259" key="8">
    <source>
        <dbReference type="Pfam" id="PF14322"/>
    </source>
</evidence>
<evidence type="ECO:0000313" key="9">
    <source>
        <dbReference type="EMBL" id="MCZ8372463.1"/>
    </source>
</evidence>
<dbReference type="PROSITE" id="PS51257">
    <property type="entry name" value="PROKAR_LIPOPROTEIN"/>
    <property type="match status" value="1"/>
</dbReference>
<gene>
    <name evidence="9" type="ORF">O6P32_07025</name>
</gene>
<sequence>MKIKKYLTRFMLVCCMGIATSSCAEWLKVDMEDGIMEDALYQENEGFLTVLNGAYSSLNEVYGSIWSMGPLDVMAQYYNVPANGTHPYKVYASYSYTDATFESTSGSIWTRLYQIIANLNVLIDHCDREGSAISPRYYPFVKGEALAMRAMLHFDLLRFYGPIYSSQTESTPAIPYLDIPNNKDMVAISSAKEVCEKVLKDLKEAEKLLNEDPIREEGTMASDSEIPNESNDLRYRQYRLNYYAVQGLLTRLYMWMGNKTEAYNCATTLLKEVTEKETFPWVTKSAATSVSAPDRLFSTEVMFALYNTSRDNLYDALYGQSLEGNALTFVGGLSGENSKLESFYGKNSSSDYRRKMWEEVVITGDDDDEGAATESTGITYFLKYEKVSTDSHFRYMIPLMRISEIYLTVAECSNDLEEVADCLHQIRWNRNLTQDEDVTEENKMRLITEEFAREVIGEGQLFYFYKRNAMTDFPSGTEANGTYKMLPSSYVVPLPKVETDNRQ</sequence>